<feature type="compositionally biased region" description="Basic and acidic residues" evidence="1">
    <location>
        <begin position="7"/>
        <end position="17"/>
    </location>
</feature>
<dbReference type="EMBL" id="CAXDID020000002">
    <property type="protein sequence ID" value="CAL5970872.1"/>
    <property type="molecule type" value="Genomic_DNA"/>
</dbReference>
<accession>A0ABP1GFH1</accession>
<protein>
    <submittedName>
        <fullName evidence="2">Hypothetical_protein</fullName>
    </submittedName>
</protein>
<keyword evidence="3" id="KW-1185">Reference proteome</keyword>
<evidence type="ECO:0000256" key="1">
    <source>
        <dbReference type="SAM" id="MobiDB-lite"/>
    </source>
</evidence>
<evidence type="ECO:0000313" key="2">
    <source>
        <dbReference type="EMBL" id="CAL5970872.1"/>
    </source>
</evidence>
<gene>
    <name evidence="2" type="ORF">HINF_LOCUS812</name>
</gene>
<evidence type="ECO:0000313" key="3">
    <source>
        <dbReference type="Proteomes" id="UP001642409"/>
    </source>
</evidence>
<feature type="region of interest" description="Disordered" evidence="1">
    <location>
        <begin position="1"/>
        <end position="34"/>
    </location>
</feature>
<organism evidence="2 3">
    <name type="scientific">Hexamita inflata</name>
    <dbReference type="NCBI Taxonomy" id="28002"/>
    <lineage>
        <taxon>Eukaryota</taxon>
        <taxon>Metamonada</taxon>
        <taxon>Diplomonadida</taxon>
        <taxon>Hexamitidae</taxon>
        <taxon>Hexamitinae</taxon>
        <taxon>Hexamita</taxon>
    </lineage>
</organism>
<reference evidence="2 3" key="1">
    <citation type="submission" date="2024-07" db="EMBL/GenBank/DDBJ databases">
        <authorList>
            <person name="Akdeniz Z."/>
        </authorList>
    </citation>
    <scope>NUCLEOTIDE SEQUENCE [LARGE SCALE GENOMIC DNA]</scope>
</reference>
<dbReference type="Proteomes" id="UP001642409">
    <property type="component" value="Unassembled WGS sequence"/>
</dbReference>
<comment type="caution">
    <text evidence="2">The sequence shown here is derived from an EMBL/GenBank/DDBJ whole genome shotgun (WGS) entry which is preliminary data.</text>
</comment>
<name>A0ABP1GFH1_9EUKA</name>
<sequence>MISQSRFSDEGKEKQQEYEEYEETYQESDVQKGFNDEQYKTEMNALYQDHVQYQEDGIKSFGADSDNHIKTLGFLQKFNVTQISLTDCYYVILTNPPTQVTKLIVNFCNIN</sequence>
<proteinExistence type="predicted"/>